<reference evidence="7" key="1">
    <citation type="submission" date="2013-08" db="EMBL/GenBank/DDBJ databases">
        <authorList>
            <person name="Mendez C."/>
            <person name="Richter M."/>
            <person name="Ferrer M."/>
            <person name="Sanchez J."/>
        </authorList>
    </citation>
    <scope>NUCLEOTIDE SEQUENCE</scope>
</reference>
<dbReference type="PANTHER" id="PTHR30352:SF5">
    <property type="entry name" value="PYRUVATE FORMATE-LYASE 1-ACTIVATING ENZYME"/>
    <property type="match status" value="1"/>
</dbReference>
<dbReference type="AlphaFoldDB" id="T1BJQ4"/>
<keyword evidence="4" id="KW-0479">Metal-binding</keyword>
<evidence type="ECO:0000256" key="3">
    <source>
        <dbReference type="ARBA" id="ARBA00022691"/>
    </source>
</evidence>
<evidence type="ECO:0000256" key="5">
    <source>
        <dbReference type="ARBA" id="ARBA00023004"/>
    </source>
</evidence>
<gene>
    <name evidence="7" type="ORF">B1A_12249</name>
</gene>
<evidence type="ECO:0000256" key="1">
    <source>
        <dbReference type="ARBA" id="ARBA00001966"/>
    </source>
</evidence>
<sequence>PERRDLSGARHRRSWALPARGGQARGALRLPGITFTYNEPTIFIEYALDIVREARQAGLFANFVTNGYMSPEAVRAIGPHLDAVSVDFKASGEAGFMAQVRRREGRRAHSW</sequence>
<evidence type="ECO:0000256" key="6">
    <source>
        <dbReference type="ARBA" id="ARBA00023014"/>
    </source>
</evidence>
<keyword evidence="6" id="KW-0411">Iron-sulfur</keyword>
<feature type="non-terminal residue" evidence="7">
    <location>
        <position position="1"/>
    </location>
</feature>
<comment type="cofactor">
    <cofactor evidence="1">
        <name>[4Fe-4S] cluster</name>
        <dbReference type="ChEBI" id="CHEBI:49883"/>
    </cofactor>
</comment>
<dbReference type="SUPFAM" id="SSF102114">
    <property type="entry name" value="Radical SAM enzymes"/>
    <property type="match status" value="1"/>
</dbReference>
<keyword evidence="7" id="KW-0456">Lyase</keyword>
<keyword evidence="3" id="KW-0949">S-adenosyl-L-methionine</keyword>
<dbReference type="InterPro" id="IPR058240">
    <property type="entry name" value="rSAM_sf"/>
</dbReference>
<evidence type="ECO:0000256" key="2">
    <source>
        <dbReference type="ARBA" id="ARBA00022485"/>
    </source>
</evidence>
<dbReference type="InterPro" id="IPR013785">
    <property type="entry name" value="Aldolase_TIM"/>
</dbReference>
<accession>T1BJQ4</accession>
<organism evidence="7">
    <name type="scientific">mine drainage metagenome</name>
    <dbReference type="NCBI Taxonomy" id="410659"/>
    <lineage>
        <taxon>unclassified sequences</taxon>
        <taxon>metagenomes</taxon>
        <taxon>ecological metagenomes</taxon>
    </lineage>
</organism>
<proteinExistence type="predicted"/>
<dbReference type="InterPro" id="IPR034457">
    <property type="entry name" value="Organic_radical-activating"/>
</dbReference>
<evidence type="ECO:0000313" key="7">
    <source>
        <dbReference type="EMBL" id="EQD54220.1"/>
    </source>
</evidence>
<dbReference type="Gene3D" id="3.20.20.70">
    <property type="entry name" value="Aldolase class I"/>
    <property type="match status" value="1"/>
</dbReference>
<keyword evidence="7" id="KW-0670">Pyruvate</keyword>
<keyword evidence="5" id="KW-0408">Iron</keyword>
<evidence type="ECO:0000256" key="4">
    <source>
        <dbReference type="ARBA" id="ARBA00022723"/>
    </source>
</evidence>
<dbReference type="GO" id="GO:0016829">
    <property type="term" value="F:lyase activity"/>
    <property type="evidence" value="ECO:0007669"/>
    <property type="project" value="UniProtKB-KW"/>
</dbReference>
<keyword evidence="2" id="KW-0004">4Fe-4S</keyword>
<feature type="non-terminal residue" evidence="7">
    <location>
        <position position="111"/>
    </location>
</feature>
<dbReference type="GO" id="GO:0046872">
    <property type="term" value="F:metal ion binding"/>
    <property type="evidence" value="ECO:0007669"/>
    <property type="project" value="UniProtKB-KW"/>
</dbReference>
<dbReference type="PANTHER" id="PTHR30352">
    <property type="entry name" value="PYRUVATE FORMATE-LYASE-ACTIVATING ENZYME"/>
    <property type="match status" value="1"/>
</dbReference>
<comment type="caution">
    <text evidence="7">The sequence shown here is derived from an EMBL/GenBank/DDBJ whole genome shotgun (WGS) entry which is preliminary data.</text>
</comment>
<protein>
    <submittedName>
        <fullName evidence="7">Pyruvate-formate lyase-activating enzyme</fullName>
    </submittedName>
</protein>
<reference evidence="7" key="2">
    <citation type="journal article" date="2014" name="ISME J.">
        <title>Microbial stratification in low pH oxic and suboxic macroscopic growths along an acid mine drainage.</title>
        <authorList>
            <person name="Mendez-Garcia C."/>
            <person name="Mesa V."/>
            <person name="Sprenger R.R."/>
            <person name="Richter M."/>
            <person name="Diez M.S."/>
            <person name="Solano J."/>
            <person name="Bargiela R."/>
            <person name="Golyshina O.V."/>
            <person name="Manteca A."/>
            <person name="Ramos J.L."/>
            <person name="Gallego J.R."/>
            <person name="Llorente I."/>
            <person name="Martins Dos Santos V.A."/>
            <person name="Jensen O.N."/>
            <person name="Pelaez A.I."/>
            <person name="Sanchez J."/>
            <person name="Ferrer M."/>
        </authorList>
    </citation>
    <scope>NUCLEOTIDE SEQUENCE</scope>
</reference>
<dbReference type="EMBL" id="AUZX01008872">
    <property type="protein sequence ID" value="EQD54220.1"/>
    <property type="molecule type" value="Genomic_DNA"/>
</dbReference>
<dbReference type="GO" id="GO:0051539">
    <property type="term" value="F:4 iron, 4 sulfur cluster binding"/>
    <property type="evidence" value="ECO:0007669"/>
    <property type="project" value="UniProtKB-KW"/>
</dbReference>
<name>T1BJQ4_9ZZZZ</name>